<evidence type="ECO:0000256" key="2">
    <source>
        <dbReference type="ARBA" id="ARBA00022729"/>
    </source>
</evidence>
<dbReference type="EMBL" id="MLJW01000004">
    <property type="protein sequence ID" value="OIR17868.1"/>
    <property type="molecule type" value="Genomic_DNA"/>
</dbReference>
<dbReference type="GO" id="GO:0030973">
    <property type="term" value="F:molybdate ion binding"/>
    <property type="evidence" value="ECO:0007669"/>
    <property type="project" value="InterPro"/>
</dbReference>
<dbReference type="InterPro" id="IPR005950">
    <property type="entry name" value="ModA"/>
</dbReference>
<dbReference type="Pfam" id="PF13531">
    <property type="entry name" value="SBP_bac_11"/>
    <property type="match status" value="1"/>
</dbReference>
<evidence type="ECO:0000313" key="3">
    <source>
        <dbReference type="EMBL" id="OIR17868.1"/>
    </source>
</evidence>
<dbReference type="GO" id="GO:0046872">
    <property type="term" value="F:metal ion binding"/>
    <property type="evidence" value="ECO:0007669"/>
    <property type="project" value="UniProtKB-KW"/>
</dbReference>
<protein>
    <submittedName>
        <fullName evidence="3">Molybdate-binding periplasmic protein</fullName>
    </submittedName>
</protein>
<dbReference type="InterPro" id="IPR050682">
    <property type="entry name" value="ModA/WtpA"/>
</dbReference>
<dbReference type="InterPro" id="IPR044084">
    <property type="entry name" value="AvModA-like_subst-bd"/>
</dbReference>
<organism evidence="3">
    <name type="scientific">mine drainage metagenome</name>
    <dbReference type="NCBI Taxonomy" id="410659"/>
    <lineage>
        <taxon>unclassified sequences</taxon>
        <taxon>metagenomes</taxon>
        <taxon>ecological metagenomes</taxon>
    </lineage>
</organism>
<dbReference type="GO" id="GO:0015689">
    <property type="term" value="P:molybdate ion transport"/>
    <property type="evidence" value="ECO:0007669"/>
    <property type="project" value="InterPro"/>
</dbReference>
<dbReference type="CDD" id="cd13539">
    <property type="entry name" value="PBP2_AvModA"/>
    <property type="match status" value="1"/>
</dbReference>
<keyword evidence="1" id="KW-0479">Metal-binding</keyword>
<dbReference type="PIRSF" id="PIRSF004846">
    <property type="entry name" value="ModA"/>
    <property type="match status" value="1"/>
</dbReference>
<proteinExistence type="predicted"/>
<dbReference type="PANTHER" id="PTHR30632">
    <property type="entry name" value="MOLYBDATE-BINDING PERIPLASMIC PROTEIN"/>
    <property type="match status" value="1"/>
</dbReference>
<reference evidence="3" key="1">
    <citation type="submission" date="2016-10" db="EMBL/GenBank/DDBJ databases">
        <title>Sequence of Gallionella enrichment culture.</title>
        <authorList>
            <person name="Poehlein A."/>
            <person name="Muehling M."/>
            <person name="Daniel R."/>
        </authorList>
    </citation>
    <scope>NUCLEOTIDE SEQUENCE</scope>
</reference>
<comment type="caution">
    <text evidence="3">The sequence shown here is derived from an EMBL/GenBank/DDBJ whole genome shotgun (WGS) entry which is preliminary data.</text>
</comment>
<dbReference type="Gene3D" id="3.40.190.10">
    <property type="entry name" value="Periplasmic binding protein-like II"/>
    <property type="match status" value="2"/>
</dbReference>
<dbReference type="NCBIfam" id="TIGR01256">
    <property type="entry name" value="modA"/>
    <property type="match status" value="1"/>
</dbReference>
<accession>A0A1J5TVQ3</accession>
<gene>
    <name evidence="3" type="primary">modA_1</name>
    <name evidence="3" type="ORF">GALL_20900</name>
</gene>
<dbReference type="AlphaFoldDB" id="A0A1J5TVQ3"/>
<evidence type="ECO:0000256" key="1">
    <source>
        <dbReference type="ARBA" id="ARBA00022723"/>
    </source>
</evidence>
<sequence>MKIFNALILTLAILAQPLAASAEPLTVAVAANVKYAFDELAAEFTKQTGVDVRSVVSSSGKLTAQIKSGAPYDVFLSADMSYPAILYQDGQATSPPKVYANGALVLWTMSDADLSKGVAGLTDSSFKKVAIASPKLAPYGREAIKALDFYKVRAAVEPKLVYGESISQVNQYIDSKSVDVGFTAKSVVLSPELQGKGKWVEVPNESYEPIAQGLVILRHGSENNGDAARKFYGFVFSSKAQAIFTKYGYKLP</sequence>
<name>A0A1J5TVQ3_9ZZZZ</name>
<dbReference type="SUPFAM" id="SSF53850">
    <property type="entry name" value="Periplasmic binding protein-like II"/>
    <property type="match status" value="1"/>
</dbReference>
<dbReference type="PANTHER" id="PTHR30632:SF14">
    <property type="entry name" value="TUNGSTATE_MOLYBDATE_CHROMATE-BINDING PROTEIN MODA"/>
    <property type="match status" value="1"/>
</dbReference>
<keyword evidence="2" id="KW-0732">Signal</keyword>